<dbReference type="AlphaFoldDB" id="A0AAW2RH92"/>
<name>A0AAW2RH92_SESRA</name>
<evidence type="ECO:0008006" key="2">
    <source>
        <dbReference type="Google" id="ProtNLM"/>
    </source>
</evidence>
<comment type="caution">
    <text evidence="1">The sequence shown here is derived from an EMBL/GenBank/DDBJ whole genome shotgun (WGS) entry which is preliminary data.</text>
</comment>
<reference evidence="1" key="2">
    <citation type="journal article" date="2024" name="Plant">
        <title>Genomic evolution and insights into agronomic trait innovations of Sesamum species.</title>
        <authorList>
            <person name="Miao H."/>
            <person name="Wang L."/>
            <person name="Qu L."/>
            <person name="Liu H."/>
            <person name="Sun Y."/>
            <person name="Le M."/>
            <person name="Wang Q."/>
            <person name="Wei S."/>
            <person name="Zheng Y."/>
            <person name="Lin W."/>
            <person name="Duan Y."/>
            <person name="Cao H."/>
            <person name="Xiong S."/>
            <person name="Wang X."/>
            <person name="Wei L."/>
            <person name="Li C."/>
            <person name="Ma Q."/>
            <person name="Ju M."/>
            <person name="Zhao R."/>
            <person name="Li G."/>
            <person name="Mu C."/>
            <person name="Tian Q."/>
            <person name="Mei H."/>
            <person name="Zhang T."/>
            <person name="Gao T."/>
            <person name="Zhang H."/>
        </authorList>
    </citation>
    <scope>NUCLEOTIDE SEQUENCE</scope>
    <source>
        <strain evidence="1">G02</strain>
    </source>
</reference>
<reference evidence="1" key="1">
    <citation type="submission" date="2020-06" db="EMBL/GenBank/DDBJ databases">
        <authorList>
            <person name="Li T."/>
            <person name="Hu X."/>
            <person name="Zhang T."/>
            <person name="Song X."/>
            <person name="Zhang H."/>
            <person name="Dai N."/>
            <person name="Sheng W."/>
            <person name="Hou X."/>
            <person name="Wei L."/>
        </authorList>
    </citation>
    <scope>NUCLEOTIDE SEQUENCE</scope>
    <source>
        <strain evidence="1">G02</strain>
        <tissue evidence="1">Leaf</tissue>
    </source>
</reference>
<accession>A0AAW2RH92</accession>
<gene>
    <name evidence="1" type="ORF">Sradi_3226300</name>
</gene>
<dbReference type="EMBL" id="JACGWJ010000013">
    <property type="protein sequence ID" value="KAL0379208.1"/>
    <property type="molecule type" value="Genomic_DNA"/>
</dbReference>
<organism evidence="1">
    <name type="scientific">Sesamum radiatum</name>
    <name type="common">Black benniseed</name>
    <dbReference type="NCBI Taxonomy" id="300843"/>
    <lineage>
        <taxon>Eukaryota</taxon>
        <taxon>Viridiplantae</taxon>
        <taxon>Streptophyta</taxon>
        <taxon>Embryophyta</taxon>
        <taxon>Tracheophyta</taxon>
        <taxon>Spermatophyta</taxon>
        <taxon>Magnoliopsida</taxon>
        <taxon>eudicotyledons</taxon>
        <taxon>Gunneridae</taxon>
        <taxon>Pentapetalae</taxon>
        <taxon>asterids</taxon>
        <taxon>lamiids</taxon>
        <taxon>Lamiales</taxon>
        <taxon>Pedaliaceae</taxon>
        <taxon>Sesamum</taxon>
    </lineage>
</organism>
<proteinExistence type="predicted"/>
<sequence length="132" mass="15437">MDLHLEFKSTTKLVLLAWRCVLEALPTSSQLWRRGVLVGDGCGGYFEEKDLLHVLVLCDFARLVWALSRLPWRVINYNGCSVEEWFRRVYKDLGRTDWGFFLSICWAMVGARNKRLFEGRSMEEFAVIRMAL</sequence>
<evidence type="ECO:0000313" key="1">
    <source>
        <dbReference type="EMBL" id="KAL0379208.1"/>
    </source>
</evidence>
<protein>
    <recommendedName>
        <fullName evidence="2">Reverse transcriptase zinc-binding domain-containing protein</fullName>
    </recommendedName>
</protein>